<evidence type="ECO:0000256" key="5">
    <source>
        <dbReference type="RuleBase" id="RU362066"/>
    </source>
</evidence>
<dbReference type="GO" id="GO:0009421">
    <property type="term" value="C:bacterial-type flagellum filament cap"/>
    <property type="evidence" value="ECO:0007669"/>
    <property type="project" value="InterPro"/>
</dbReference>
<dbReference type="EMBL" id="FNLO01000001">
    <property type="protein sequence ID" value="SDV46575.1"/>
    <property type="molecule type" value="Genomic_DNA"/>
</dbReference>
<dbReference type="GO" id="GO:0009424">
    <property type="term" value="C:bacterial-type flagellum hook"/>
    <property type="evidence" value="ECO:0007669"/>
    <property type="project" value="UniProtKB-UniRule"/>
</dbReference>
<dbReference type="InterPro" id="IPR003481">
    <property type="entry name" value="FliD_N"/>
</dbReference>
<dbReference type="PANTHER" id="PTHR30288">
    <property type="entry name" value="FLAGELLAR CAP/ASSEMBLY PROTEIN FLID"/>
    <property type="match status" value="1"/>
</dbReference>
<accession>A0A1H2PJQ3</accession>
<dbReference type="GO" id="GO:0005576">
    <property type="term" value="C:extracellular region"/>
    <property type="evidence" value="ECO:0007669"/>
    <property type="project" value="UniProtKB-SubCell"/>
</dbReference>
<protein>
    <recommendedName>
        <fullName evidence="5">Flagellar hook-associated protein 2</fullName>
        <shortName evidence="5">HAP2</shortName>
    </recommendedName>
    <alternativeName>
        <fullName evidence="5">Flagellar cap protein</fullName>
    </alternativeName>
</protein>
<name>A0A1H2PJQ3_9BURK</name>
<feature type="domain" description="Flagellar hook-associated protein 2 C-terminal" evidence="8">
    <location>
        <begin position="621"/>
        <end position="694"/>
    </location>
</feature>
<feature type="domain" description="Flagellar hook-associated protein 2 C-terminal" evidence="8">
    <location>
        <begin position="286"/>
        <end position="441"/>
    </location>
</feature>
<dbReference type="AlphaFoldDB" id="A0A1H2PJQ3"/>
<dbReference type="InterPro" id="IPR010809">
    <property type="entry name" value="FliD_C"/>
</dbReference>
<comment type="similarity">
    <text evidence="1 5">Belongs to the FliD family.</text>
</comment>
<feature type="domain" description="Flagellar hook-associated protein 2 N-terminal" evidence="7">
    <location>
        <begin position="53"/>
        <end position="147"/>
    </location>
</feature>
<organism evidence="9 10">
    <name type="scientific">Chitinasiproducens palmae</name>
    <dbReference type="NCBI Taxonomy" id="1770053"/>
    <lineage>
        <taxon>Bacteria</taxon>
        <taxon>Pseudomonadati</taxon>
        <taxon>Pseudomonadota</taxon>
        <taxon>Betaproteobacteria</taxon>
        <taxon>Burkholderiales</taxon>
        <taxon>Burkholderiaceae</taxon>
        <taxon>Chitinasiproducens</taxon>
    </lineage>
</organism>
<dbReference type="Pfam" id="PF07195">
    <property type="entry name" value="FliD_C"/>
    <property type="match status" value="2"/>
</dbReference>
<dbReference type="GO" id="GO:0007155">
    <property type="term" value="P:cell adhesion"/>
    <property type="evidence" value="ECO:0007669"/>
    <property type="project" value="InterPro"/>
</dbReference>
<dbReference type="STRING" id="1770053.SAMN05216551_101449"/>
<feature type="region of interest" description="Disordered" evidence="6">
    <location>
        <begin position="1"/>
        <end position="35"/>
    </location>
</feature>
<evidence type="ECO:0000256" key="4">
    <source>
        <dbReference type="ARBA" id="ARBA00023143"/>
    </source>
</evidence>
<comment type="subcellular location">
    <subcellularLocation>
        <location evidence="5">Secreted</location>
    </subcellularLocation>
    <subcellularLocation>
        <location evidence="5">Bacterial flagellum</location>
    </subcellularLocation>
</comment>
<dbReference type="OrthoDB" id="9810816at2"/>
<gene>
    <name evidence="9" type="ORF">SAMN05216551_101449</name>
</gene>
<proteinExistence type="inferred from homology"/>
<evidence type="ECO:0000259" key="7">
    <source>
        <dbReference type="Pfam" id="PF02465"/>
    </source>
</evidence>
<evidence type="ECO:0000256" key="6">
    <source>
        <dbReference type="SAM" id="MobiDB-lite"/>
    </source>
</evidence>
<keyword evidence="9" id="KW-0966">Cell projection</keyword>
<keyword evidence="9" id="KW-0282">Flagellum</keyword>
<dbReference type="Proteomes" id="UP000243719">
    <property type="component" value="Unassembled WGS sequence"/>
</dbReference>
<keyword evidence="3" id="KW-0175">Coiled coil</keyword>
<evidence type="ECO:0000256" key="2">
    <source>
        <dbReference type="ARBA" id="ARBA00011255"/>
    </source>
</evidence>
<evidence type="ECO:0000256" key="3">
    <source>
        <dbReference type="ARBA" id="ARBA00023054"/>
    </source>
</evidence>
<keyword evidence="4 5" id="KW-0975">Bacterial flagellum</keyword>
<dbReference type="PANTHER" id="PTHR30288:SF0">
    <property type="entry name" value="FLAGELLAR HOOK-ASSOCIATED PROTEIN 2"/>
    <property type="match status" value="1"/>
</dbReference>
<evidence type="ECO:0000259" key="8">
    <source>
        <dbReference type="Pfam" id="PF07195"/>
    </source>
</evidence>
<dbReference type="Pfam" id="PF02465">
    <property type="entry name" value="FliD_N"/>
    <property type="match status" value="1"/>
</dbReference>
<evidence type="ECO:0000313" key="10">
    <source>
        <dbReference type="Proteomes" id="UP000243719"/>
    </source>
</evidence>
<dbReference type="InterPro" id="IPR040026">
    <property type="entry name" value="FliD"/>
</dbReference>
<evidence type="ECO:0000313" key="9">
    <source>
        <dbReference type="EMBL" id="SDV46575.1"/>
    </source>
</evidence>
<keyword evidence="9" id="KW-0969">Cilium</keyword>
<evidence type="ECO:0000256" key="1">
    <source>
        <dbReference type="ARBA" id="ARBA00009764"/>
    </source>
</evidence>
<keyword evidence="5" id="KW-0964">Secreted</keyword>
<reference evidence="10" key="1">
    <citation type="submission" date="2016-09" db="EMBL/GenBank/DDBJ databases">
        <authorList>
            <person name="Varghese N."/>
            <person name="Submissions S."/>
        </authorList>
    </citation>
    <scope>NUCLEOTIDE SEQUENCE [LARGE SCALE GENOMIC DNA]</scope>
    <source>
        <strain evidence="10">JS23</strain>
    </source>
</reference>
<keyword evidence="10" id="KW-1185">Reference proteome</keyword>
<comment type="subunit">
    <text evidence="2 5">Homopentamer.</text>
</comment>
<comment type="function">
    <text evidence="5">Required for morphogenesis and for the elongation of the flagellar filament by facilitating polymerization of the flagellin monomers at the tip of growing filament. Forms a capping structure, which prevents flagellin subunits (transported through the central channel of the flagellum) from leaking out without polymerization at the distal end.</text>
</comment>
<sequence>MATTITSTSSTATTASTASSSTSTSSGTTSSASTTKSSSAASVISSLGIGTTLSLSSLLTGLMQVASIPLTTYQANKDSVNTEISAYGTLSSALTTFQTAISNLTLSANFKSLAASSSNTSVATASVYTGASAGSYTVAVSQLAQAQTLVASGQSSLSTAIGGNTSTTLTFDFGTVSTTTGTDADGNATSSSSFTSAGTTKTLTIDSTNNTLAGIRDAINGASLGVTASIVNDGSDTPYRLVITSNTTGAASGLKISASGDSTVAGMLAYDPASTGSQGMTQTVAAQDAKLTVNGLSLSSATNTVSGSLPGFTLSLAQTGSTTLTVSNDTDTIATNIATFVDAYNTLLTSINTLTNYDANDSSKNGALLGDSTVNNIKSLLQRIATSSIDGGGTLKTLADVGISYGSDGSLSLDATTLKSKLSSNLSDFAALFGTAGTTTDARVSYLAAGSSTQAGTYKIDITRAATQASASGTAAANLTSASSSKISLTVALNGATVNISIPQATYTSADELAKAVQTAINDDSTFKTAGSAVNVSANSDGTLTIGSTAYGSASKLTVTGLSASALFGTSSLSATDGVDVAGTIGGFQATGSGQTLTGQTGTAVAGLAVEVSGDTTGERGTVSYSVGFAAQFYSYVADVTSTSGAIATATGTLDDKVTAITTQMTKFQAHLDQVQAKYEAQFTALNALLTKMKTASSLLDAQFNSTTSS</sequence>
<dbReference type="GO" id="GO:0071973">
    <property type="term" value="P:bacterial-type flagellum-dependent cell motility"/>
    <property type="evidence" value="ECO:0007669"/>
    <property type="project" value="TreeGrafter"/>
</dbReference>